<dbReference type="GeneTree" id="ENSGT01150000287168"/>
<keyword evidence="1" id="KW-0732">Signal</keyword>
<dbReference type="Ensembl" id="ENSMFAT00000090957.1">
    <property type="protein sequence ID" value="ENSMFAP00000055571.1"/>
    <property type="gene ID" value="ENSMFAG00000052623.1"/>
</dbReference>
<keyword evidence="3" id="KW-1185">Reference proteome</keyword>
<organism evidence="2 3">
    <name type="scientific">Macaca fascicularis</name>
    <name type="common">Crab-eating macaque</name>
    <name type="synonym">Cynomolgus monkey</name>
    <dbReference type="NCBI Taxonomy" id="9541"/>
    <lineage>
        <taxon>Eukaryota</taxon>
        <taxon>Metazoa</taxon>
        <taxon>Chordata</taxon>
        <taxon>Craniata</taxon>
        <taxon>Vertebrata</taxon>
        <taxon>Euteleostomi</taxon>
        <taxon>Mammalia</taxon>
        <taxon>Eutheria</taxon>
        <taxon>Euarchontoglires</taxon>
        <taxon>Primates</taxon>
        <taxon>Haplorrhini</taxon>
        <taxon>Catarrhini</taxon>
        <taxon>Cercopithecidae</taxon>
        <taxon>Cercopithecinae</taxon>
        <taxon>Macaca</taxon>
    </lineage>
</organism>
<accession>A0A7N9CVX4</accession>
<reference evidence="2" key="2">
    <citation type="submission" date="2025-08" db="UniProtKB">
        <authorList>
            <consortium name="Ensembl"/>
        </authorList>
    </citation>
    <scope>IDENTIFICATION</scope>
</reference>
<evidence type="ECO:0000313" key="2">
    <source>
        <dbReference type="Ensembl" id="ENSMFAP00000055571.1"/>
    </source>
</evidence>
<name>A0A7N9CVX4_MACFA</name>
<sequence>VCWTFDLNLLFPFKYLKCACFCIVTCLCSRVHVHNVQVCYICIHVPCWCAAPINSSFTLHISFTSY</sequence>
<reference evidence="2" key="3">
    <citation type="submission" date="2025-09" db="UniProtKB">
        <authorList>
            <consortium name="Ensembl"/>
        </authorList>
    </citation>
    <scope>IDENTIFICATION</scope>
</reference>
<proteinExistence type="predicted"/>
<evidence type="ECO:0000313" key="3">
    <source>
        <dbReference type="Proteomes" id="UP000233100"/>
    </source>
</evidence>
<dbReference type="Proteomes" id="UP000233100">
    <property type="component" value="Chromosome 7"/>
</dbReference>
<protein>
    <submittedName>
        <fullName evidence="2">Uncharacterized protein</fullName>
    </submittedName>
</protein>
<feature type="signal peptide" evidence="1">
    <location>
        <begin position="1"/>
        <end position="18"/>
    </location>
</feature>
<feature type="chain" id="PRO_5030749690" evidence="1">
    <location>
        <begin position="19"/>
        <end position="66"/>
    </location>
</feature>
<evidence type="ECO:0000256" key="1">
    <source>
        <dbReference type="SAM" id="SignalP"/>
    </source>
</evidence>
<reference evidence="2 3" key="1">
    <citation type="submission" date="2013-03" db="EMBL/GenBank/DDBJ databases">
        <authorList>
            <person name="Warren W."/>
            <person name="Wilson R.K."/>
        </authorList>
    </citation>
    <scope>NUCLEOTIDE SEQUENCE</scope>
</reference>
<dbReference type="AlphaFoldDB" id="A0A7N9CVX4"/>